<reference evidence="9 10" key="1">
    <citation type="submission" date="2024-07" db="EMBL/GenBank/DDBJ databases">
        <title>Draft sequence of the Neodothiora populina.</title>
        <authorList>
            <person name="Drown D.D."/>
            <person name="Schuette U.S."/>
            <person name="Buechlein A.B."/>
            <person name="Rusch D.R."/>
            <person name="Winton L.W."/>
            <person name="Adams G.A."/>
        </authorList>
    </citation>
    <scope>NUCLEOTIDE SEQUENCE [LARGE SCALE GENOMIC DNA]</scope>
    <source>
        <strain evidence="9 10">CPC 39397</strain>
    </source>
</reference>
<evidence type="ECO:0000256" key="4">
    <source>
        <dbReference type="ARBA" id="ARBA00022989"/>
    </source>
</evidence>
<feature type="transmembrane region" description="Helical" evidence="7">
    <location>
        <begin position="329"/>
        <end position="350"/>
    </location>
</feature>
<accession>A0ABR3P2L2</accession>
<dbReference type="PROSITE" id="PS50850">
    <property type="entry name" value="MFS"/>
    <property type="match status" value="1"/>
</dbReference>
<evidence type="ECO:0000256" key="7">
    <source>
        <dbReference type="SAM" id="Phobius"/>
    </source>
</evidence>
<comment type="subcellular location">
    <subcellularLocation>
        <location evidence="1">Membrane</location>
        <topology evidence="1">Multi-pass membrane protein</topology>
    </subcellularLocation>
</comment>
<feature type="transmembrane region" description="Helical" evidence="7">
    <location>
        <begin position="62"/>
        <end position="84"/>
    </location>
</feature>
<keyword evidence="3 7" id="KW-0812">Transmembrane</keyword>
<feature type="transmembrane region" description="Helical" evidence="7">
    <location>
        <begin position="104"/>
        <end position="124"/>
    </location>
</feature>
<feature type="region of interest" description="Disordered" evidence="6">
    <location>
        <begin position="1"/>
        <end position="24"/>
    </location>
</feature>
<keyword evidence="10" id="KW-1185">Reference proteome</keyword>
<evidence type="ECO:0000256" key="3">
    <source>
        <dbReference type="ARBA" id="ARBA00022692"/>
    </source>
</evidence>
<feature type="transmembrane region" description="Helical" evidence="7">
    <location>
        <begin position="156"/>
        <end position="178"/>
    </location>
</feature>
<organism evidence="9 10">
    <name type="scientific">Neodothiora populina</name>
    <dbReference type="NCBI Taxonomy" id="2781224"/>
    <lineage>
        <taxon>Eukaryota</taxon>
        <taxon>Fungi</taxon>
        <taxon>Dikarya</taxon>
        <taxon>Ascomycota</taxon>
        <taxon>Pezizomycotina</taxon>
        <taxon>Dothideomycetes</taxon>
        <taxon>Dothideomycetidae</taxon>
        <taxon>Dothideales</taxon>
        <taxon>Dothioraceae</taxon>
        <taxon>Neodothiora</taxon>
    </lineage>
</organism>
<sequence length="510" mass="56146">MSVDKERHVSESPSLQGGDWPAINDRTKDDALDYLQQHKNEINAALSHDAVYMKRLRRKIDIYVISFLTFCYIMNFLDKILLNYAKVMGLTKDAHLHGQNFSNASSAFFIAVLIMTAPNIFLLQRLPAAKYLGATLFLWGIATASMASVHNYGGLLTVRIFCGIFESAIPPSLMLISSQWYTRKQQASRFALWYMGIGLGQVLGGLISWAFQHVSVGASLAGWRIMFVVLGCVTLVVSTGIFFLVPDTPMQAWFLKDEEKVALLEHVKVNQTGIENRHFVPSQIVEGFCDLKMYGLGLIMCLQGTGGGVVTTYSATILKGYGYTSERTALLNMGTGAVTCASTLLCGYGVRYFGHRWAWIIAMTIPTIIGAGLMAWLPTTNKSGALAGVYLVNTFLGTTPIIYQWFTANTAGHTKRAFGSAVMNGAFAIGNIIGPQTFQDRDAPGYQPAKIAMVALQAAVILVCVLLFGYLVWENKKRAQKSSEDVAEVEDAKAYAGLTDKQNLELRYEY</sequence>
<feature type="transmembrane region" description="Helical" evidence="7">
    <location>
        <begin position="131"/>
        <end position="150"/>
    </location>
</feature>
<dbReference type="SUPFAM" id="SSF103473">
    <property type="entry name" value="MFS general substrate transporter"/>
    <property type="match status" value="1"/>
</dbReference>
<dbReference type="PANTHER" id="PTHR43791">
    <property type="entry name" value="PERMEASE-RELATED"/>
    <property type="match status" value="1"/>
</dbReference>
<feature type="domain" description="Major facilitator superfamily (MFS) profile" evidence="8">
    <location>
        <begin position="64"/>
        <end position="476"/>
    </location>
</feature>
<feature type="transmembrane region" description="Helical" evidence="7">
    <location>
        <begin position="451"/>
        <end position="473"/>
    </location>
</feature>
<evidence type="ECO:0000313" key="9">
    <source>
        <dbReference type="EMBL" id="KAL1296906.1"/>
    </source>
</evidence>
<feature type="transmembrane region" description="Helical" evidence="7">
    <location>
        <begin position="356"/>
        <end position="377"/>
    </location>
</feature>
<dbReference type="InterPro" id="IPR020846">
    <property type="entry name" value="MFS_dom"/>
</dbReference>
<dbReference type="InterPro" id="IPR036259">
    <property type="entry name" value="MFS_trans_sf"/>
</dbReference>
<gene>
    <name evidence="9" type="ORF">AAFC00_004518</name>
</gene>
<dbReference type="Proteomes" id="UP001562354">
    <property type="component" value="Unassembled WGS sequence"/>
</dbReference>
<evidence type="ECO:0000259" key="8">
    <source>
        <dbReference type="PROSITE" id="PS50850"/>
    </source>
</evidence>
<dbReference type="PANTHER" id="PTHR43791:SF40">
    <property type="entry name" value="THIAMINE PATHWAY TRANSPORTER THI73"/>
    <property type="match status" value="1"/>
</dbReference>
<keyword evidence="2" id="KW-0813">Transport</keyword>
<dbReference type="GeneID" id="95978218"/>
<evidence type="ECO:0000313" key="10">
    <source>
        <dbReference type="Proteomes" id="UP001562354"/>
    </source>
</evidence>
<protein>
    <recommendedName>
        <fullName evidence="8">Major facilitator superfamily (MFS) profile domain-containing protein</fullName>
    </recommendedName>
</protein>
<evidence type="ECO:0000256" key="6">
    <source>
        <dbReference type="SAM" id="MobiDB-lite"/>
    </source>
</evidence>
<feature type="transmembrane region" description="Helical" evidence="7">
    <location>
        <begin position="384"/>
        <end position="406"/>
    </location>
</feature>
<dbReference type="InterPro" id="IPR011701">
    <property type="entry name" value="MFS"/>
</dbReference>
<evidence type="ECO:0000256" key="5">
    <source>
        <dbReference type="ARBA" id="ARBA00023136"/>
    </source>
</evidence>
<keyword evidence="5 7" id="KW-0472">Membrane</keyword>
<dbReference type="RefSeq" id="XP_069196588.1">
    <property type="nucleotide sequence ID" value="XM_069344172.1"/>
</dbReference>
<evidence type="ECO:0000256" key="2">
    <source>
        <dbReference type="ARBA" id="ARBA00022448"/>
    </source>
</evidence>
<evidence type="ECO:0000256" key="1">
    <source>
        <dbReference type="ARBA" id="ARBA00004141"/>
    </source>
</evidence>
<keyword evidence="4 7" id="KW-1133">Transmembrane helix</keyword>
<name>A0ABR3P2L2_9PEZI</name>
<dbReference type="Gene3D" id="1.20.1250.20">
    <property type="entry name" value="MFS general substrate transporter like domains"/>
    <property type="match status" value="2"/>
</dbReference>
<feature type="transmembrane region" description="Helical" evidence="7">
    <location>
        <begin position="223"/>
        <end position="245"/>
    </location>
</feature>
<proteinExistence type="predicted"/>
<feature type="transmembrane region" description="Helical" evidence="7">
    <location>
        <begin position="190"/>
        <end position="211"/>
    </location>
</feature>
<dbReference type="EMBL" id="JBFMKM010000016">
    <property type="protein sequence ID" value="KAL1296906.1"/>
    <property type="molecule type" value="Genomic_DNA"/>
</dbReference>
<dbReference type="Pfam" id="PF07690">
    <property type="entry name" value="MFS_1"/>
    <property type="match status" value="1"/>
</dbReference>
<feature type="compositionally biased region" description="Basic and acidic residues" evidence="6">
    <location>
        <begin position="1"/>
        <end position="10"/>
    </location>
</feature>
<comment type="caution">
    <text evidence="9">The sequence shown here is derived from an EMBL/GenBank/DDBJ whole genome shotgun (WGS) entry which is preliminary data.</text>
</comment>